<evidence type="ECO:0000313" key="1">
    <source>
        <dbReference type="EMBL" id="JAG98327.1"/>
    </source>
</evidence>
<accession>A0A0D6R3B9</accession>
<sequence length="216" mass="23743">MANESQGERLTLVAMKGHPGSGKSTVAQFLSRSLKWPLLDKDDVRDSTLPIQNLIQSSSSSLLNELSYTVIWRIAETQLKAGISAIVDCPLSRPHLFHAAAAVAARCGARLLVVECRAADWEEWKRRLEDRGVESPSWHKPSSWHALQNLLEGYGGCFDYDTPAAKKLVVDTTAHLRKELILHAVLDWVTHGDGDGDGNGDAVTFFPRIEENATTG</sequence>
<reference evidence="1" key="1">
    <citation type="submission" date="2015-03" db="EMBL/GenBank/DDBJ databases">
        <title>A transcriptome of Araucaria cunninghamii, an australian fine timber species.</title>
        <authorList>
            <person name="Jing Yi C.J.Y."/>
            <person name="Yin San L.Y.S."/>
            <person name="Abdul Karim S.S."/>
            <person name="Wan Azmi N.N."/>
            <person name="Hercus R.R."/>
            <person name="Croft L.L."/>
        </authorList>
    </citation>
    <scope>NUCLEOTIDE SEQUENCE</scope>
    <source>
        <strain evidence="1">MI0301</strain>
        <tissue evidence="1">Leaf</tissue>
    </source>
</reference>
<dbReference type="InterPro" id="IPR027417">
    <property type="entry name" value="P-loop_NTPase"/>
</dbReference>
<dbReference type="AlphaFoldDB" id="A0A0D6R3B9"/>
<name>A0A0D6R3B9_ARACU</name>
<evidence type="ECO:0008006" key="2">
    <source>
        <dbReference type="Google" id="ProtNLM"/>
    </source>
</evidence>
<dbReference type="Gene3D" id="3.40.50.300">
    <property type="entry name" value="P-loop containing nucleotide triphosphate hydrolases"/>
    <property type="match status" value="1"/>
</dbReference>
<dbReference type="SUPFAM" id="SSF52540">
    <property type="entry name" value="P-loop containing nucleoside triphosphate hydrolases"/>
    <property type="match status" value="1"/>
</dbReference>
<dbReference type="EMBL" id="GCKF01026423">
    <property type="protein sequence ID" value="JAG98327.1"/>
    <property type="molecule type" value="Transcribed_RNA"/>
</dbReference>
<proteinExistence type="predicted"/>
<protein>
    <recommendedName>
        <fullName evidence="2">Zeta toxin domain-containing protein</fullName>
    </recommendedName>
</protein>
<dbReference type="PANTHER" id="PTHR37807:SF3">
    <property type="entry name" value="OS07G0160300 PROTEIN"/>
    <property type="match status" value="1"/>
</dbReference>
<organism evidence="1">
    <name type="scientific">Araucaria cunninghamii</name>
    <name type="common">Hoop pine</name>
    <name type="synonym">Moreton Bay pine</name>
    <dbReference type="NCBI Taxonomy" id="56994"/>
    <lineage>
        <taxon>Eukaryota</taxon>
        <taxon>Viridiplantae</taxon>
        <taxon>Streptophyta</taxon>
        <taxon>Embryophyta</taxon>
        <taxon>Tracheophyta</taxon>
        <taxon>Spermatophyta</taxon>
        <taxon>Pinopsida</taxon>
        <taxon>Pinidae</taxon>
        <taxon>Conifers II</taxon>
        <taxon>Araucariales</taxon>
        <taxon>Araucariaceae</taxon>
        <taxon>Araucaria</taxon>
    </lineage>
</organism>
<dbReference type="Pfam" id="PF13671">
    <property type="entry name" value="AAA_33"/>
    <property type="match status" value="1"/>
</dbReference>
<dbReference type="PANTHER" id="PTHR37807">
    <property type="entry name" value="OS07G0160300 PROTEIN"/>
    <property type="match status" value="1"/>
</dbReference>